<dbReference type="Gene3D" id="1.10.287.740">
    <property type="entry name" value="Photosystem II PsbZ, reaction centre"/>
    <property type="match status" value="1"/>
</dbReference>
<evidence type="ECO:0000256" key="6">
    <source>
        <dbReference type="ARBA" id="ARBA00022692"/>
    </source>
</evidence>
<keyword evidence="8 12" id="KW-0793">Thylakoid</keyword>
<dbReference type="GO" id="GO:0015979">
    <property type="term" value="P:photosynthesis"/>
    <property type="evidence" value="ECO:0007669"/>
    <property type="project" value="UniProtKB-KW"/>
</dbReference>
<evidence type="ECO:0000256" key="7">
    <source>
        <dbReference type="ARBA" id="ARBA00022989"/>
    </source>
</evidence>
<reference evidence="14 15" key="1">
    <citation type="submission" date="2023-12" db="EMBL/GenBank/DDBJ databases">
        <title>A high-quality genome assembly for Dillenia turbinata (Dilleniales).</title>
        <authorList>
            <person name="Chanderbali A."/>
        </authorList>
    </citation>
    <scope>NUCLEOTIDE SEQUENCE [LARGE SCALE GENOMIC DNA]</scope>
    <source>
        <strain evidence="14">LSX21</strain>
        <tissue evidence="14">Leaf</tissue>
    </source>
</reference>
<proteinExistence type="inferred from homology"/>
<dbReference type="PANTHER" id="PTHR34971">
    <property type="entry name" value="PHOTOSYSTEM II REACTION CENTER PROTEIN Z"/>
    <property type="match status" value="1"/>
</dbReference>
<evidence type="ECO:0000256" key="8">
    <source>
        <dbReference type="ARBA" id="ARBA00023078"/>
    </source>
</evidence>
<dbReference type="EMBL" id="JBAMMX010000002">
    <property type="protein sequence ID" value="KAK6945870.1"/>
    <property type="molecule type" value="Genomic_DNA"/>
</dbReference>
<dbReference type="GO" id="GO:0009535">
    <property type="term" value="C:chloroplast thylakoid membrane"/>
    <property type="evidence" value="ECO:0007669"/>
    <property type="project" value="TreeGrafter"/>
</dbReference>
<dbReference type="Pfam" id="PF01737">
    <property type="entry name" value="Ycf9"/>
    <property type="match status" value="1"/>
</dbReference>
<dbReference type="AlphaFoldDB" id="A0AAN8ZUN1"/>
<evidence type="ECO:0000313" key="14">
    <source>
        <dbReference type="EMBL" id="KAK6945870.1"/>
    </source>
</evidence>
<evidence type="ECO:0000256" key="5">
    <source>
        <dbReference type="ARBA" id="ARBA00022531"/>
    </source>
</evidence>
<dbReference type="GO" id="GO:0042549">
    <property type="term" value="P:photosystem II stabilization"/>
    <property type="evidence" value="ECO:0007669"/>
    <property type="project" value="InterPro"/>
</dbReference>
<evidence type="ECO:0000256" key="11">
    <source>
        <dbReference type="ARBA" id="ARBA00038734"/>
    </source>
</evidence>
<keyword evidence="10 12" id="KW-0604">Photosystem II</keyword>
<comment type="caution">
    <text evidence="14">The sequence shown here is derived from an EMBL/GenBank/DDBJ whole genome shotgun (WGS) entry which is preliminary data.</text>
</comment>
<keyword evidence="5 12" id="KW-0602">Photosynthesis</keyword>
<evidence type="ECO:0000256" key="9">
    <source>
        <dbReference type="ARBA" id="ARBA00023136"/>
    </source>
</evidence>
<evidence type="ECO:0000313" key="15">
    <source>
        <dbReference type="Proteomes" id="UP001370490"/>
    </source>
</evidence>
<comment type="similarity">
    <text evidence="2 12">Belongs to the PsbZ family.</text>
</comment>
<comment type="subunit">
    <text evidence="11">PSII is composed of 1 copy each of membrane proteins PsbA, PsbB, PsbC, PsbD, PsbE, PsbF, PsbH, PsbI, PsbJ, PsbK, PsbL, PsbM, PsbT, PsbY, PsbZ, Psb30/Ycf12, at least 3 peripheral proteins of the oxygen-evolving complex and a large number of cofactors. It forms dimeric complexes.</text>
</comment>
<keyword evidence="9 13" id="KW-0472">Membrane</keyword>
<evidence type="ECO:0000256" key="13">
    <source>
        <dbReference type="SAM" id="Phobius"/>
    </source>
</evidence>
<evidence type="ECO:0000256" key="4">
    <source>
        <dbReference type="ARBA" id="ARBA00022469"/>
    </source>
</evidence>
<evidence type="ECO:0000256" key="3">
    <source>
        <dbReference type="ARBA" id="ARBA00021665"/>
    </source>
</evidence>
<dbReference type="Proteomes" id="UP001370490">
    <property type="component" value="Unassembled WGS sequence"/>
</dbReference>
<evidence type="ECO:0000256" key="12">
    <source>
        <dbReference type="RuleBase" id="RU003472"/>
    </source>
</evidence>
<keyword evidence="15" id="KW-1185">Reference proteome</keyword>
<comment type="subcellular location">
    <subcellularLocation>
        <location evidence="1">Membrane</location>
        <topology evidence="1">Multi-pass membrane protein</topology>
    </subcellularLocation>
</comment>
<keyword evidence="6 12" id="KW-0812">Transmembrane</keyword>
<comment type="function">
    <text evidence="12">Controls the interaction of photosystem II (PSII) cores with the light-harvesting antenna, regulates electron flow through the 2 photosystem reaction centers. PSII is a light-driven water plastoquinone oxidoreductase, using light energy to abstract electrons from H(2)O, generating a proton gradient subsequently used for ATP formation.</text>
</comment>
<evidence type="ECO:0000256" key="10">
    <source>
        <dbReference type="ARBA" id="ARBA00023276"/>
    </source>
</evidence>
<organism evidence="14 15">
    <name type="scientific">Dillenia turbinata</name>
    <dbReference type="NCBI Taxonomy" id="194707"/>
    <lineage>
        <taxon>Eukaryota</taxon>
        <taxon>Viridiplantae</taxon>
        <taxon>Streptophyta</taxon>
        <taxon>Embryophyta</taxon>
        <taxon>Tracheophyta</taxon>
        <taxon>Spermatophyta</taxon>
        <taxon>Magnoliopsida</taxon>
        <taxon>eudicotyledons</taxon>
        <taxon>Gunneridae</taxon>
        <taxon>Pentapetalae</taxon>
        <taxon>Dilleniales</taxon>
        <taxon>Dilleniaceae</taxon>
        <taxon>Dillenia</taxon>
    </lineage>
</organism>
<name>A0AAN8ZUN1_9MAGN</name>
<dbReference type="InterPro" id="IPR036512">
    <property type="entry name" value="PSII_PsbZ_sf"/>
</dbReference>
<keyword evidence="4 12" id="KW-0674">Reaction center</keyword>
<feature type="transmembrane region" description="Helical" evidence="13">
    <location>
        <begin position="77"/>
        <end position="101"/>
    </location>
</feature>
<dbReference type="GO" id="GO:0009539">
    <property type="term" value="C:photosystem II reaction center"/>
    <property type="evidence" value="ECO:0007669"/>
    <property type="project" value="InterPro"/>
</dbReference>
<dbReference type="NCBIfam" id="TIGR03043">
    <property type="entry name" value="PS_II_psbZ"/>
    <property type="match status" value="1"/>
</dbReference>
<accession>A0AAN8ZUN1</accession>
<keyword evidence="7 13" id="KW-1133">Transmembrane helix</keyword>
<gene>
    <name evidence="14" type="ORF">RJ641_013414</name>
</gene>
<sequence length="139" mass="15774">MLVKPSKHRKLRGVKKLKELSTKKDFAERSLKVQSTGEIAEEGASKFKMSRSLPKFDRGIKWYSSIVGSLEDQKHDYCFPIGFFALIATSSILLISVPVVFSSPDGWSCNKNVKPQTLILFGMWYSRESLQGLANKEHY</sequence>
<protein>
    <recommendedName>
        <fullName evidence="3 12">Photosystem II reaction center protein Z</fullName>
    </recommendedName>
</protein>
<evidence type="ECO:0000256" key="1">
    <source>
        <dbReference type="ARBA" id="ARBA00004141"/>
    </source>
</evidence>
<dbReference type="PANTHER" id="PTHR34971:SF2">
    <property type="entry name" value="PHOTOSYSTEM II REACTION CENTER PROTEIN Z"/>
    <property type="match status" value="1"/>
</dbReference>
<dbReference type="InterPro" id="IPR002644">
    <property type="entry name" value="PSII_PsbZ"/>
</dbReference>
<dbReference type="SUPFAM" id="SSF161055">
    <property type="entry name" value="PsbZ-like"/>
    <property type="match status" value="1"/>
</dbReference>
<evidence type="ECO:0000256" key="2">
    <source>
        <dbReference type="ARBA" id="ARBA00008367"/>
    </source>
</evidence>